<gene>
    <name evidence="4" type="ORF">CTheo_1678</name>
</gene>
<dbReference type="Proteomes" id="UP000383932">
    <property type="component" value="Unassembled WGS sequence"/>
</dbReference>
<feature type="compositionally biased region" description="Gly residues" evidence="1">
    <location>
        <begin position="311"/>
        <end position="362"/>
    </location>
</feature>
<name>A0A5N5QTI1_9AGAM</name>
<feature type="compositionally biased region" description="Pro residues" evidence="1">
    <location>
        <begin position="898"/>
        <end position="913"/>
    </location>
</feature>
<evidence type="ECO:0000256" key="2">
    <source>
        <dbReference type="SAM" id="SignalP"/>
    </source>
</evidence>
<keyword evidence="5" id="KW-1185">Reference proteome</keyword>
<comment type="caution">
    <text evidence="4">The sequence shown here is derived from an EMBL/GenBank/DDBJ whole genome shotgun (WGS) entry which is preliminary data.</text>
</comment>
<dbReference type="PROSITE" id="PS51011">
    <property type="entry name" value="ARID"/>
    <property type="match status" value="1"/>
</dbReference>
<feature type="domain" description="ARID" evidence="3">
    <location>
        <begin position="938"/>
        <end position="1034"/>
    </location>
</feature>
<evidence type="ECO:0000313" key="4">
    <source>
        <dbReference type="EMBL" id="KAB5594863.1"/>
    </source>
</evidence>
<dbReference type="Pfam" id="PF01388">
    <property type="entry name" value="ARID"/>
    <property type="match status" value="1"/>
</dbReference>
<feature type="compositionally biased region" description="Low complexity" evidence="1">
    <location>
        <begin position="1173"/>
        <end position="1185"/>
    </location>
</feature>
<dbReference type="SMART" id="SM00501">
    <property type="entry name" value="BRIGHT"/>
    <property type="match status" value="1"/>
</dbReference>
<feature type="chain" id="PRO_5024316893" evidence="2">
    <location>
        <begin position="41"/>
        <end position="1776"/>
    </location>
</feature>
<feature type="region of interest" description="Disordered" evidence="1">
    <location>
        <begin position="505"/>
        <end position="551"/>
    </location>
</feature>
<evidence type="ECO:0000259" key="3">
    <source>
        <dbReference type="PROSITE" id="PS51011"/>
    </source>
</evidence>
<keyword evidence="2" id="KW-0732">Signal</keyword>
<dbReference type="SMART" id="SM01014">
    <property type="entry name" value="ARID"/>
    <property type="match status" value="1"/>
</dbReference>
<dbReference type="PANTHER" id="PTHR34587:SF2">
    <property type="entry name" value="G-PROTEIN COUPLED RECEPTORS FAMILY 1 PROFILE DOMAIN-CONTAINING PROTEIN"/>
    <property type="match status" value="1"/>
</dbReference>
<feature type="region of interest" description="Disordered" evidence="1">
    <location>
        <begin position="684"/>
        <end position="745"/>
    </location>
</feature>
<dbReference type="InterPro" id="IPR036431">
    <property type="entry name" value="ARID_dom_sf"/>
</dbReference>
<feature type="compositionally biased region" description="Polar residues" evidence="1">
    <location>
        <begin position="1447"/>
        <end position="1490"/>
    </location>
</feature>
<feature type="compositionally biased region" description="Low complexity" evidence="1">
    <location>
        <begin position="1362"/>
        <end position="1385"/>
    </location>
</feature>
<feature type="compositionally biased region" description="Low complexity" evidence="1">
    <location>
        <begin position="1621"/>
        <end position="1632"/>
    </location>
</feature>
<dbReference type="EMBL" id="SSOP01000015">
    <property type="protein sequence ID" value="KAB5594863.1"/>
    <property type="molecule type" value="Genomic_DNA"/>
</dbReference>
<feature type="compositionally biased region" description="Low complexity" evidence="1">
    <location>
        <begin position="1491"/>
        <end position="1515"/>
    </location>
</feature>
<feature type="compositionally biased region" description="Polar residues" evidence="1">
    <location>
        <begin position="914"/>
        <end position="924"/>
    </location>
</feature>
<feature type="compositionally biased region" description="Gly residues" evidence="1">
    <location>
        <begin position="294"/>
        <end position="304"/>
    </location>
</feature>
<feature type="compositionally biased region" description="Low complexity" evidence="1">
    <location>
        <begin position="505"/>
        <end position="515"/>
    </location>
</feature>
<feature type="region of interest" description="Disordered" evidence="1">
    <location>
        <begin position="1173"/>
        <end position="1207"/>
    </location>
</feature>
<protein>
    <submittedName>
        <fullName evidence="4">AT rich interactive domain 1A (SWI-like)</fullName>
    </submittedName>
</protein>
<sequence length="1776" mass="188056">MFSKVCIDSMRTDPFSRTMFFNPSTLIAMLSLASAATALAEPPYRSSLPPIRRGLASKLERRTQKLARQRGAQSSQTLDPAVISRGLAQNGQQNGGDPGQVPSLTSSNNFINFCLTQNVPLTDGKQIKDGSCNVVPMGRIIGQDKMPSSKFVNPKNGDTLAANTAFTIQMAVQNMNTGNFVNPQTNYYGAPQQVDNAGIVIAHSHVTVEALTSLDQTTPTDPRKFAFFKGLNAAAKGGILTADVTNGLPNGAYRMCSINSAANHQPVLVAVAQRGMLDDCVYFTVGGNNGNNGNNGNGNAGTGSNGNNNNGNGGGRNKTGNNGGNTGNKGNGGGGFRGGFGGGKNGGSGGRNAGRGGGSGRAGRGRNLDVAADTVTGNTHVGGNLQAFTGALGGAAPAVSANSGGFLIGGSSFANKNAALQKSCDVQMDACDGGSGGLEWVGGAGGAEREIAVSGKVWRMCELGCRSHCPSATPLCAADGRPAEQRIRTAGPVPPHGQLATAAAVAGARDPVDAGGRAGPEPGPPVEGDGRAVPQQGRGRERSTGKCLSRRPFFQNLPHIPGQPFRANHAMALASGPQAGQALAQPNPTAQQQFLQQANIQRLGLGLQQPQQQLPGASLALQHSGHLNLAQSNPALMSLINNIPQPNNQLMNNLLRNPNVLEMHNRNMLEQSMSDQATIQSARGNLAQPGGAPAPGNPHLRHPSGEHNSPLVSAHDPSAMMQALNRSPQPANPPHQNIGPPNPQTLAMLHKLESFPVRELEARVAAWRDGIPNLEARVHDLLTAASRPGGTTPEITTAFGRAKQELDQHKFLAIKAQEILTRKHVQAQTQQMAQVQAQAQAQAHAQAQAAARMTPTMGEPPRPGSRAAAPLPGQAPAMPGWQPQPGGSGTPQISQASPPGPSGTPFQPVPSPQPNIEQQNQQASPAFRPGVPRQTAIPRDRAAFMHFMRIWFVQTGRNPEAIPKIGDKPLDLHQLYIEVETLGGPEKVQATGLWRLVAVKMGYVAQDDPQLGQIAKVLADAYVALLVPFDNFCLERMRAVGNGIQNNRMSQMGLAPQIGMGANPAVQAALRSTPPGMLPGDGNNAVLNFQRVLTFIQLSLKDWMPDVPPQAKLLRAASMDLAQMQREGWPNERISVVQRFKPALLQYRATVMRQQQMQQQQVLSQQGLQQQAQQAQAQQQQNPQQPHVNDHRSSIGGGALPPTMQGHNLQLTGAVKSLFSPEAVQRARLMVEAMGREIEQTRHLTRREIPEVQRVPMNQAVQGAQPYVLEFERTSSLYFMLLNNQQQTRVLMEQSALLREQHRILKSGTQDYIMTLDDVANAQNALRMAIHSLKVAYGQRLKQHQEQMANMRVAEGGPGLGQQPTNQQQVQQVQQHMLQQHPQQQQQALAAMSFLNANAGIAGGQPQLAQTRPPSQPQYGSPKPDPSKASMGPMSQQQHPVKPAAQATPQPSIKQRKPTASGSQSVDPSSPQAAPTPNMESVPTPSSLNEPATPKSPKNKAKAAAVPQPKRTPTQPKRKPVLGKIELPPPAFNQTPNKRQREDELPPTAEPIISVAGPSSPKRVKTEAESVAPIKLEYSGDDPIKSMDDALAGFQDVVSGAGGDVVDPDVLAQLSEFLDAAGGSTTGVAGSSQQPSLDQPPDAFGSKVEEDVFDFSYYLNDTLGDDETLGGTAGVDVLEADTPDLNTNKETPDSAADDIEHLGQKSPGKGELPAGGGAKDLAGSRAPTLPEGFWDAFNDGEMPEGAYYMGGGANGFNWNGPIDANASWIGITGTAA</sequence>
<organism evidence="4 5">
    <name type="scientific">Ceratobasidium theobromae</name>
    <dbReference type="NCBI Taxonomy" id="1582974"/>
    <lineage>
        <taxon>Eukaryota</taxon>
        <taxon>Fungi</taxon>
        <taxon>Dikarya</taxon>
        <taxon>Basidiomycota</taxon>
        <taxon>Agaricomycotina</taxon>
        <taxon>Agaricomycetes</taxon>
        <taxon>Cantharellales</taxon>
        <taxon>Ceratobasidiaceae</taxon>
        <taxon>Ceratobasidium</taxon>
    </lineage>
</organism>
<dbReference type="GO" id="GO:0003677">
    <property type="term" value="F:DNA binding"/>
    <property type="evidence" value="ECO:0007669"/>
    <property type="project" value="InterPro"/>
</dbReference>
<dbReference type="Gene3D" id="1.10.150.60">
    <property type="entry name" value="ARID DNA-binding domain"/>
    <property type="match status" value="1"/>
</dbReference>
<accession>A0A5N5QTI1</accession>
<feature type="region of interest" description="Disordered" evidence="1">
    <location>
        <begin position="1354"/>
        <end position="1385"/>
    </location>
</feature>
<dbReference type="SUPFAM" id="SSF46774">
    <property type="entry name" value="ARID-like"/>
    <property type="match status" value="1"/>
</dbReference>
<feature type="signal peptide" evidence="2">
    <location>
        <begin position="1"/>
        <end position="40"/>
    </location>
</feature>
<dbReference type="OrthoDB" id="1938591at2759"/>
<feature type="region of interest" description="Disordered" evidence="1">
    <location>
        <begin position="294"/>
        <end position="366"/>
    </location>
</feature>
<feature type="region of interest" description="Disordered" evidence="1">
    <location>
        <begin position="1404"/>
        <end position="1569"/>
    </location>
</feature>
<dbReference type="CDD" id="cd16100">
    <property type="entry name" value="ARID"/>
    <property type="match status" value="1"/>
</dbReference>
<dbReference type="InterPro" id="IPR001606">
    <property type="entry name" value="ARID_dom"/>
</dbReference>
<evidence type="ECO:0000256" key="1">
    <source>
        <dbReference type="SAM" id="MobiDB-lite"/>
    </source>
</evidence>
<reference evidence="4 5" key="1">
    <citation type="journal article" date="2019" name="Fungal Biol. Biotechnol.">
        <title>Draft genome sequence of fastidious pathogen Ceratobasidium theobromae, which causes vascular-streak dieback in Theobroma cacao.</title>
        <authorList>
            <person name="Ali S.S."/>
            <person name="Asman A."/>
            <person name="Shao J."/>
            <person name="Firmansyah A.P."/>
            <person name="Susilo A.W."/>
            <person name="Rosmana A."/>
            <person name="McMahon P."/>
            <person name="Junaid M."/>
            <person name="Guest D."/>
            <person name="Kheng T.Y."/>
            <person name="Meinhardt L.W."/>
            <person name="Bailey B.A."/>
        </authorList>
    </citation>
    <scope>NUCLEOTIDE SEQUENCE [LARGE SCALE GENOMIC DNA]</scope>
    <source>
        <strain evidence="4 5">CT2</strain>
    </source>
</reference>
<evidence type="ECO:0000313" key="5">
    <source>
        <dbReference type="Proteomes" id="UP000383932"/>
    </source>
</evidence>
<feature type="region of interest" description="Disordered" evidence="1">
    <location>
        <begin position="1621"/>
        <end position="1642"/>
    </location>
</feature>
<feature type="region of interest" description="Disordered" evidence="1">
    <location>
        <begin position="845"/>
        <end position="933"/>
    </location>
</feature>
<dbReference type="InterPro" id="IPR053216">
    <property type="entry name" value="Appressorial_penetr-assoc"/>
</dbReference>
<dbReference type="PANTHER" id="PTHR34587">
    <property type="entry name" value="VWFA DOMAIN-CONTAINING PROTEIN"/>
    <property type="match status" value="1"/>
</dbReference>
<feature type="region of interest" description="Disordered" evidence="1">
    <location>
        <begin position="1680"/>
        <end position="1727"/>
    </location>
</feature>
<feature type="compositionally biased region" description="Polar residues" evidence="1">
    <location>
        <begin position="1407"/>
        <end position="1419"/>
    </location>
</feature>
<proteinExistence type="predicted"/>